<evidence type="ECO:0000313" key="1">
    <source>
        <dbReference type="EMBL" id="AGK57800.1"/>
    </source>
</evidence>
<reference evidence="1 2" key="1">
    <citation type="journal article" date="2013" name="Genome Announc.">
        <title>Genome sequences for three denitrifying bacterial strains isolated from a uranium- and nitrate-contaminated subsurface environment.</title>
        <authorList>
            <person name="Venkatramanan R."/>
            <person name="Prakash O."/>
            <person name="Woyke T."/>
            <person name="Chain P."/>
            <person name="Goodwin L.A."/>
            <person name="Watson D."/>
            <person name="Brooks S."/>
            <person name="Kostka J.E."/>
            <person name="Green S.J."/>
        </authorList>
    </citation>
    <scope>NUCLEOTIDE SEQUENCE [LARGE SCALE GENOMIC DNA]</scope>
    <source>
        <strain evidence="1 2">1NES1</strain>
    </source>
</reference>
<dbReference type="AlphaFoldDB" id="N0BCF0"/>
<dbReference type="Proteomes" id="UP000005952">
    <property type="component" value="Chromosome"/>
</dbReference>
<proteinExistence type="predicted"/>
<dbReference type="EMBL" id="CP005587">
    <property type="protein sequence ID" value="AGK57800.1"/>
    <property type="molecule type" value="Genomic_DNA"/>
</dbReference>
<name>N0BCF0_9HYPH</name>
<dbReference type="OrthoDB" id="7932594at2"/>
<dbReference type="STRING" id="670307.HYPDE_30628"/>
<dbReference type="RefSeq" id="WP_015597833.1">
    <property type="nucleotide sequence ID" value="NC_021172.1"/>
</dbReference>
<gene>
    <name evidence="1" type="ORF">HYPDE_30628</name>
</gene>
<sequence length="122" mass="13487">MSKSVSPGEALERIFEVIREEAAANPTFARRLLDAADITVVFSGPDAVKVADPIFIAARADYASFRESFIGFTEKDLKSLIKGFALATDEQIKGVKTKPKQGGLVDLMWEGAKRKLDERRVR</sequence>
<accession>N0BCF0</accession>
<evidence type="ECO:0000313" key="2">
    <source>
        <dbReference type="Proteomes" id="UP000005952"/>
    </source>
</evidence>
<dbReference type="KEGG" id="hdt:HYPDE_30628"/>
<protein>
    <submittedName>
        <fullName evidence="1">Uncharacterized protein</fullName>
    </submittedName>
</protein>
<keyword evidence="2" id="KW-1185">Reference proteome</keyword>
<organism evidence="1 2">
    <name type="scientific">Hyphomicrobium denitrificans 1NES1</name>
    <dbReference type="NCBI Taxonomy" id="670307"/>
    <lineage>
        <taxon>Bacteria</taxon>
        <taxon>Pseudomonadati</taxon>
        <taxon>Pseudomonadota</taxon>
        <taxon>Alphaproteobacteria</taxon>
        <taxon>Hyphomicrobiales</taxon>
        <taxon>Hyphomicrobiaceae</taxon>
        <taxon>Hyphomicrobium</taxon>
    </lineage>
</organism>
<dbReference type="eggNOG" id="ENOG502ZREH">
    <property type="taxonomic scope" value="Bacteria"/>
</dbReference>
<dbReference type="HOGENOM" id="CLU_2023562_0_0_5"/>